<dbReference type="SMART" id="SM00355">
    <property type="entry name" value="ZnF_C2H2"/>
    <property type="match status" value="3"/>
</dbReference>
<evidence type="ECO:0000256" key="5">
    <source>
        <dbReference type="ARBA" id="ARBA00022833"/>
    </source>
</evidence>
<dbReference type="GO" id="GO:0000978">
    <property type="term" value="F:RNA polymerase II cis-regulatory region sequence-specific DNA binding"/>
    <property type="evidence" value="ECO:0007669"/>
    <property type="project" value="TreeGrafter"/>
</dbReference>
<dbReference type="PROSITE" id="PS50157">
    <property type="entry name" value="ZINC_FINGER_C2H2_2"/>
    <property type="match status" value="1"/>
</dbReference>
<evidence type="ECO:0000256" key="8">
    <source>
        <dbReference type="ARBA" id="ARBA00023242"/>
    </source>
</evidence>
<evidence type="ECO:0000313" key="14">
    <source>
        <dbReference type="EMBL" id="CAG9801943.1"/>
    </source>
</evidence>
<feature type="coiled-coil region" evidence="11">
    <location>
        <begin position="67"/>
        <end position="101"/>
    </location>
</feature>
<organism evidence="14 15">
    <name type="scientific">Chironomus riparius</name>
    <dbReference type="NCBI Taxonomy" id="315576"/>
    <lineage>
        <taxon>Eukaryota</taxon>
        <taxon>Metazoa</taxon>
        <taxon>Ecdysozoa</taxon>
        <taxon>Arthropoda</taxon>
        <taxon>Hexapoda</taxon>
        <taxon>Insecta</taxon>
        <taxon>Pterygota</taxon>
        <taxon>Neoptera</taxon>
        <taxon>Endopterygota</taxon>
        <taxon>Diptera</taxon>
        <taxon>Nematocera</taxon>
        <taxon>Chironomoidea</taxon>
        <taxon>Chironomidae</taxon>
        <taxon>Chironominae</taxon>
        <taxon>Chironomus</taxon>
    </lineage>
</organism>
<dbReference type="PROSITE" id="PS00028">
    <property type="entry name" value="ZINC_FINGER_C2H2_1"/>
    <property type="match status" value="2"/>
</dbReference>
<keyword evidence="3" id="KW-0677">Repeat</keyword>
<evidence type="ECO:0000256" key="11">
    <source>
        <dbReference type="SAM" id="Coils"/>
    </source>
</evidence>
<evidence type="ECO:0000256" key="2">
    <source>
        <dbReference type="ARBA" id="ARBA00022723"/>
    </source>
</evidence>
<reference evidence="14" key="1">
    <citation type="submission" date="2022-01" db="EMBL/GenBank/DDBJ databases">
        <authorList>
            <person name="King R."/>
        </authorList>
    </citation>
    <scope>NUCLEOTIDE SEQUENCE</scope>
</reference>
<dbReference type="GO" id="GO:0005654">
    <property type="term" value="C:nucleoplasm"/>
    <property type="evidence" value="ECO:0007669"/>
    <property type="project" value="TreeGrafter"/>
</dbReference>
<dbReference type="Pfam" id="PF00096">
    <property type="entry name" value="zf-C2H2"/>
    <property type="match status" value="1"/>
</dbReference>
<evidence type="ECO:0000313" key="15">
    <source>
        <dbReference type="Proteomes" id="UP001153620"/>
    </source>
</evidence>
<evidence type="ECO:0008006" key="16">
    <source>
        <dbReference type="Google" id="ProtNLM"/>
    </source>
</evidence>
<comment type="subcellular location">
    <subcellularLocation>
        <location evidence="1">Nucleus</location>
    </subcellularLocation>
</comment>
<name>A0A9N9WR59_9DIPT</name>
<evidence type="ECO:0000256" key="9">
    <source>
        <dbReference type="PROSITE-ProRule" id="PRU00042"/>
    </source>
</evidence>
<evidence type="ECO:0000256" key="1">
    <source>
        <dbReference type="ARBA" id="ARBA00004123"/>
    </source>
</evidence>
<evidence type="ECO:0000259" key="12">
    <source>
        <dbReference type="PROSITE" id="PS50157"/>
    </source>
</evidence>
<keyword evidence="11" id="KW-0175">Coiled coil</keyword>
<dbReference type="SUPFAM" id="SSF57716">
    <property type="entry name" value="Glucocorticoid receptor-like (DNA-binding domain)"/>
    <property type="match status" value="1"/>
</dbReference>
<dbReference type="OrthoDB" id="6077919at2759"/>
<sequence>MDEHIESYLDRCRCCLEEITLAKVEIDNNIEIKFFEMTQLNLPASNLLASYICYDCYEILTNYSSYRSRYIENHQRLEQLLLNAENSIAEEENDVIEYEEIELREDDDEQIIVEEEVDEEIVQETSDDEDEEELRLEDIVKPEFLHYCLPKKDPEPIKKVFHVPRQLEKRKRKLNQEVLKEQVNQETEFMCQECEKICPNLDFLEQHINRYHPKFICEYQECAKVCSSQIQLDKHTATFHKTILYECTQCDKKFYEKLHLKNHMYVHNQ</sequence>
<keyword evidence="7" id="KW-0804">Transcription</keyword>
<dbReference type="PROSITE" id="PS51915">
    <property type="entry name" value="ZAD"/>
    <property type="match status" value="1"/>
</dbReference>
<dbReference type="AlphaFoldDB" id="A0A9N9WR59"/>
<dbReference type="FunFam" id="3.30.160.60:FF:000100">
    <property type="entry name" value="Zinc finger 45-like"/>
    <property type="match status" value="1"/>
</dbReference>
<feature type="domain" description="ZAD" evidence="13">
    <location>
        <begin position="10"/>
        <end position="80"/>
    </location>
</feature>
<feature type="binding site" evidence="10">
    <location>
        <position position="56"/>
    </location>
    <ligand>
        <name>Zn(2+)</name>
        <dbReference type="ChEBI" id="CHEBI:29105"/>
    </ligand>
</feature>
<dbReference type="Gene3D" id="3.30.160.60">
    <property type="entry name" value="Classic Zinc Finger"/>
    <property type="match status" value="1"/>
</dbReference>
<dbReference type="GO" id="GO:0008270">
    <property type="term" value="F:zinc ion binding"/>
    <property type="evidence" value="ECO:0007669"/>
    <property type="project" value="UniProtKB-UniRule"/>
</dbReference>
<dbReference type="SUPFAM" id="SSF57667">
    <property type="entry name" value="beta-beta-alpha zinc fingers"/>
    <property type="match status" value="1"/>
</dbReference>
<evidence type="ECO:0000256" key="3">
    <source>
        <dbReference type="ARBA" id="ARBA00022737"/>
    </source>
</evidence>
<keyword evidence="2 10" id="KW-0479">Metal-binding</keyword>
<dbReference type="Proteomes" id="UP001153620">
    <property type="component" value="Chromosome 2"/>
</dbReference>
<feature type="binding site" evidence="10">
    <location>
        <position position="53"/>
    </location>
    <ligand>
        <name>Zn(2+)</name>
        <dbReference type="ChEBI" id="CHEBI:29105"/>
    </ligand>
</feature>
<feature type="binding site" evidence="10">
    <location>
        <position position="12"/>
    </location>
    <ligand>
        <name>Zn(2+)</name>
        <dbReference type="ChEBI" id="CHEBI:29105"/>
    </ligand>
</feature>
<dbReference type="PANTHER" id="PTHR24399">
    <property type="entry name" value="ZINC FINGER AND BTB DOMAIN-CONTAINING"/>
    <property type="match status" value="1"/>
</dbReference>
<dbReference type="InterPro" id="IPR012934">
    <property type="entry name" value="Znf_AD"/>
</dbReference>
<dbReference type="Pfam" id="PF07776">
    <property type="entry name" value="zf-AD"/>
    <property type="match status" value="1"/>
</dbReference>
<proteinExistence type="predicted"/>
<keyword evidence="8" id="KW-0539">Nucleus</keyword>
<dbReference type="EMBL" id="OU895878">
    <property type="protein sequence ID" value="CAG9801943.1"/>
    <property type="molecule type" value="Genomic_DNA"/>
</dbReference>
<reference evidence="14" key="2">
    <citation type="submission" date="2022-10" db="EMBL/GenBank/DDBJ databases">
        <authorList>
            <consortium name="ENA_rothamsted_submissions"/>
            <consortium name="culmorum"/>
            <person name="King R."/>
        </authorList>
    </citation>
    <scope>NUCLEOTIDE SEQUENCE</scope>
</reference>
<evidence type="ECO:0000256" key="10">
    <source>
        <dbReference type="PROSITE-ProRule" id="PRU01263"/>
    </source>
</evidence>
<evidence type="ECO:0000256" key="6">
    <source>
        <dbReference type="ARBA" id="ARBA00023015"/>
    </source>
</evidence>
<evidence type="ECO:0000256" key="4">
    <source>
        <dbReference type="ARBA" id="ARBA00022771"/>
    </source>
</evidence>
<protein>
    <recommendedName>
        <fullName evidence="16">C2H2-type domain-containing protein</fullName>
    </recommendedName>
</protein>
<keyword evidence="4 9" id="KW-0863">Zinc-finger</keyword>
<evidence type="ECO:0000256" key="7">
    <source>
        <dbReference type="ARBA" id="ARBA00023163"/>
    </source>
</evidence>
<keyword evidence="15" id="KW-1185">Reference proteome</keyword>
<gene>
    <name evidence="14" type="ORF">CHIRRI_LOCUS4863</name>
</gene>
<dbReference type="GO" id="GO:0001227">
    <property type="term" value="F:DNA-binding transcription repressor activity, RNA polymerase II-specific"/>
    <property type="evidence" value="ECO:0007669"/>
    <property type="project" value="TreeGrafter"/>
</dbReference>
<dbReference type="InterPro" id="IPR036236">
    <property type="entry name" value="Znf_C2H2_sf"/>
</dbReference>
<evidence type="ECO:0000259" key="13">
    <source>
        <dbReference type="PROSITE" id="PS51915"/>
    </source>
</evidence>
<feature type="binding site" evidence="10">
    <location>
        <position position="15"/>
    </location>
    <ligand>
        <name>Zn(2+)</name>
        <dbReference type="ChEBI" id="CHEBI:29105"/>
    </ligand>
</feature>
<keyword evidence="6" id="KW-0805">Transcription regulation</keyword>
<dbReference type="InterPro" id="IPR013087">
    <property type="entry name" value="Znf_C2H2_type"/>
</dbReference>
<keyword evidence="5 10" id="KW-0862">Zinc</keyword>
<feature type="domain" description="C2H2-type" evidence="12">
    <location>
        <begin position="245"/>
        <end position="269"/>
    </location>
</feature>
<dbReference type="SMART" id="SM00868">
    <property type="entry name" value="zf-AD"/>
    <property type="match status" value="1"/>
</dbReference>
<accession>A0A9N9WR59</accession>
<dbReference type="PANTHER" id="PTHR24399:SF23">
    <property type="entry name" value="C2H2-TYPE DOMAIN-CONTAINING PROTEIN"/>
    <property type="match status" value="1"/>
</dbReference>